<evidence type="ECO:0000256" key="4">
    <source>
        <dbReference type="ARBA" id="ARBA00022630"/>
    </source>
</evidence>
<evidence type="ECO:0000256" key="3">
    <source>
        <dbReference type="ARBA" id="ARBA00022617"/>
    </source>
</evidence>
<dbReference type="GO" id="GO:0003958">
    <property type="term" value="F:NADPH-hemoprotein reductase activity"/>
    <property type="evidence" value="ECO:0007669"/>
    <property type="project" value="UniProtKB-UniRule"/>
</dbReference>
<evidence type="ECO:0000256" key="6">
    <source>
        <dbReference type="ARBA" id="ARBA00022723"/>
    </source>
</evidence>
<comment type="caution">
    <text evidence="17">The sequence shown here is derived from an EMBL/GenBank/DDBJ whole genome shotgun (WGS) entry which is preliminary data.</text>
</comment>
<dbReference type="InterPro" id="IPR001094">
    <property type="entry name" value="Flavdoxin-like"/>
</dbReference>
<keyword evidence="5 13" id="KW-0288">FMN</keyword>
<evidence type="ECO:0000259" key="16">
    <source>
        <dbReference type="PROSITE" id="PS51384"/>
    </source>
</evidence>
<dbReference type="InterPro" id="IPR001433">
    <property type="entry name" value="OxRdtase_FAD/NAD-bd"/>
</dbReference>
<dbReference type="Gene3D" id="1.20.990.10">
    <property type="entry name" value="NADPH-cytochrome p450 Reductase, Chain A, domain 3"/>
    <property type="match status" value="1"/>
</dbReference>
<comment type="cofactor">
    <cofactor evidence="13 14">
        <name>heme</name>
        <dbReference type="ChEBI" id="CHEBI:30413"/>
    </cofactor>
</comment>
<protein>
    <recommendedName>
        <fullName evidence="13">Bifunctional cytochrome P450/NADPH--P450 reductase</fullName>
    </recommendedName>
    <domain>
        <recommendedName>
            <fullName evidence="13">Cytochrome P450</fullName>
            <ecNumber evidence="13">1.14.14.1</ecNumber>
        </recommendedName>
    </domain>
    <domain>
        <recommendedName>
            <fullName evidence="13">NADPH--cytochrome P450 reductase</fullName>
            <ecNumber evidence="13">1.6.2.4</ecNumber>
        </recommendedName>
    </domain>
</protein>
<evidence type="ECO:0000256" key="11">
    <source>
        <dbReference type="ARBA" id="ARBA00023033"/>
    </source>
</evidence>
<feature type="domain" description="FAD-binding FR-type" evidence="16">
    <location>
        <begin position="683"/>
        <end position="925"/>
    </location>
</feature>
<feature type="binding site" description="axial binding residue" evidence="14">
    <location>
        <position position="411"/>
    </location>
    <ligand>
        <name>heme</name>
        <dbReference type="ChEBI" id="CHEBI:30413"/>
    </ligand>
    <ligandPart>
        <name>Fe</name>
        <dbReference type="ChEBI" id="CHEBI:18248"/>
    </ligandPart>
</feature>
<dbReference type="AlphaFoldDB" id="A0A4Q5J0G2"/>
<dbReference type="InterPro" id="IPR017927">
    <property type="entry name" value="FAD-bd_FR_type"/>
</dbReference>
<dbReference type="CDD" id="cd11068">
    <property type="entry name" value="CYP120A1"/>
    <property type="match status" value="1"/>
</dbReference>
<keyword evidence="6 13" id="KW-0479">Metal-binding</keyword>
<evidence type="ECO:0000256" key="7">
    <source>
        <dbReference type="ARBA" id="ARBA00022827"/>
    </source>
</evidence>
<dbReference type="Gene3D" id="3.40.50.80">
    <property type="entry name" value="Nucleotide-binding domain of ferredoxin-NADP reductase (FNR) module"/>
    <property type="match status" value="1"/>
</dbReference>
<dbReference type="PRINTS" id="PR00369">
    <property type="entry name" value="FLAVODOXIN"/>
</dbReference>
<dbReference type="PROSITE" id="PS50902">
    <property type="entry name" value="FLAVODOXIN_LIKE"/>
    <property type="match status" value="1"/>
</dbReference>
<feature type="domain" description="Flavodoxin-like" evidence="15">
    <location>
        <begin position="504"/>
        <end position="643"/>
    </location>
</feature>
<evidence type="ECO:0000259" key="15">
    <source>
        <dbReference type="PROSITE" id="PS50902"/>
    </source>
</evidence>
<proteinExistence type="inferred from homology"/>
<keyword evidence="9 13" id="KW-0560">Oxidoreductase</keyword>
<keyword evidence="18" id="KW-1185">Reference proteome</keyword>
<reference evidence="17 18" key="1">
    <citation type="submission" date="2019-01" db="EMBL/GenBank/DDBJ databases">
        <title>Nocardioides guangzhouensis sp. nov., an actinobacterium isolated from soil.</title>
        <authorList>
            <person name="Fu Y."/>
            <person name="Cai Y."/>
            <person name="Lin Z."/>
            <person name="Chen P."/>
        </authorList>
    </citation>
    <scope>NUCLEOTIDE SEQUENCE [LARGE SCALE GENOMIC DNA]</scope>
    <source>
        <strain evidence="17 18">NBRC 105384</strain>
    </source>
</reference>
<dbReference type="InterPro" id="IPR008254">
    <property type="entry name" value="Flavodoxin/NO_synth"/>
</dbReference>
<dbReference type="PANTHER" id="PTHR19384:SF17">
    <property type="entry name" value="NADPH--CYTOCHROME P450 REDUCTASE"/>
    <property type="match status" value="1"/>
</dbReference>
<dbReference type="SUPFAM" id="SSF52218">
    <property type="entry name" value="Flavoproteins"/>
    <property type="match status" value="1"/>
</dbReference>
<dbReference type="FunFam" id="1.10.630.10:FF:000040">
    <property type="entry name" value="Bifunctional cytochrome P450/NADPH--P450 reductase"/>
    <property type="match status" value="1"/>
</dbReference>
<evidence type="ECO:0000313" key="18">
    <source>
        <dbReference type="Proteomes" id="UP000291189"/>
    </source>
</evidence>
<keyword evidence="13" id="KW-0249">Electron transport</keyword>
<dbReference type="GO" id="GO:0020037">
    <property type="term" value="F:heme binding"/>
    <property type="evidence" value="ECO:0007669"/>
    <property type="project" value="UniProtKB-UniRule"/>
</dbReference>
<dbReference type="InterPro" id="IPR039261">
    <property type="entry name" value="FNR_nucleotide-bd"/>
</dbReference>
<dbReference type="Pfam" id="PF00258">
    <property type="entry name" value="Flavodoxin_1"/>
    <property type="match status" value="1"/>
</dbReference>
<dbReference type="Proteomes" id="UP000291189">
    <property type="component" value="Unassembled WGS sequence"/>
</dbReference>
<dbReference type="EC" id="1.14.14.1" evidence="13"/>
<evidence type="ECO:0000256" key="8">
    <source>
        <dbReference type="ARBA" id="ARBA00022857"/>
    </source>
</evidence>
<dbReference type="InterPro" id="IPR003097">
    <property type="entry name" value="CysJ-like_FAD-binding"/>
</dbReference>
<dbReference type="InterPro" id="IPR001709">
    <property type="entry name" value="Flavoprot_Pyr_Nucl_cyt_Rdtase"/>
</dbReference>
<dbReference type="InterPro" id="IPR023206">
    <property type="entry name" value="Bifunctional_P450_P450_red"/>
</dbReference>
<dbReference type="SUPFAM" id="SSF48264">
    <property type="entry name" value="Cytochrome P450"/>
    <property type="match status" value="1"/>
</dbReference>
<dbReference type="InterPro" id="IPR017938">
    <property type="entry name" value="Riboflavin_synthase-like_b-brl"/>
</dbReference>
<dbReference type="Gene3D" id="1.10.630.10">
    <property type="entry name" value="Cytochrome P450"/>
    <property type="match status" value="1"/>
</dbReference>
<dbReference type="OrthoDB" id="7376058at2"/>
<dbReference type="PANTHER" id="PTHR19384">
    <property type="entry name" value="NITRIC OXIDE SYNTHASE-RELATED"/>
    <property type="match status" value="1"/>
</dbReference>
<keyword evidence="7 13" id="KW-0274">FAD</keyword>
<dbReference type="RefSeq" id="WP_129987401.1">
    <property type="nucleotide sequence ID" value="NZ_SDPU01000022.1"/>
</dbReference>
<evidence type="ECO:0000256" key="2">
    <source>
        <dbReference type="ARBA" id="ARBA00022448"/>
    </source>
</evidence>
<keyword evidence="3 13" id="KW-0349">Heme</keyword>
<dbReference type="CDD" id="cd06206">
    <property type="entry name" value="bifunctional_CYPOR"/>
    <property type="match status" value="1"/>
</dbReference>
<dbReference type="GO" id="GO:0050660">
    <property type="term" value="F:flavin adenine dinucleotide binding"/>
    <property type="evidence" value="ECO:0007669"/>
    <property type="project" value="TreeGrafter"/>
</dbReference>
<comment type="similarity">
    <text evidence="1 13">In the N-terminal section; belongs to the cytochrome P450 family.</text>
</comment>
<dbReference type="SUPFAM" id="SSF52343">
    <property type="entry name" value="Ferredoxin reductase-like, C-terminal NADP-linked domain"/>
    <property type="match status" value="1"/>
</dbReference>
<keyword evidence="10 13" id="KW-0408">Iron</keyword>
<accession>A0A4Q5J0G2</accession>
<evidence type="ECO:0000313" key="17">
    <source>
        <dbReference type="EMBL" id="RYU11814.1"/>
    </source>
</evidence>
<keyword evidence="2 13" id="KW-0813">Transport</keyword>
<name>A0A4Q5J0G2_9ACTN</name>
<dbReference type="PIRSF" id="PIRSF000209">
    <property type="entry name" value="Bifunctional_P450_P450R"/>
    <property type="match status" value="1"/>
</dbReference>
<comment type="cofactor">
    <cofactor evidence="13">
        <name>FAD</name>
        <dbReference type="ChEBI" id="CHEBI:57692"/>
    </cofactor>
    <cofactor evidence="13">
        <name>FMN</name>
        <dbReference type="ChEBI" id="CHEBI:58210"/>
    </cofactor>
</comment>
<dbReference type="EC" id="1.6.2.4" evidence="13"/>
<dbReference type="Pfam" id="PF00175">
    <property type="entry name" value="NAD_binding_1"/>
    <property type="match status" value="1"/>
</dbReference>
<dbReference type="GO" id="GO:0070330">
    <property type="term" value="F:aromatase activity"/>
    <property type="evidence" value="ECO:0007669"/>
    <property type="project" value="UniProtKB-UniRule"/>
</dbReference>
<dbReference type="Gene3D" id="3.40.50.360">
    <property type="match status" value="1"/>
</dbReference>
<dbReference type="GO" id="GO:0005829">
    <property type="term" value="C:cytosol"/>
    <property type="evidence" value="ECO:0007669"/>
    <property type="project" value="TreeGrafter"/>
</dbReference>
<dbReference type="InterPro" id="IPR001128">
    <property type="entry name" value="Cyt_P450"/>
</dbReference>
<dbReference type="SUPFAM" id="SSF63380">
    <property type="entry name" value="Riboflavin synthase domain-like"/>
    <property type="match status" value="1"/>
</dbReference>
<sequence>MTTTIELDEIPGPHGLPVVGNVFDIDAANPIEGFMAMARDYGPIFKLTLPGGFRLILSDPELVEEVCDDTRFDKLVSGGLANLREGAADSGLFTSETDDPLWRRAHNILMAPFSLQAMRDYMPKMVDIAEQLLDKWTRLNPGDEVDVPDDMTRLTLDTIALCGFGYRFNSFYRDTPHPFVQAMVRTLSESQARARQLPFQTRLRIRAQRQLEEDQAFMNDLVDRLVAERRAQGAEGDTTDLLGRMLTGVDKQSGEGLPDVNIRAQCITFLIAGHETTSGLLSFAIYYLLKNPAFMERARREVDEVLGDTAAPTFEQVHRLTYVRQVLDESLRLWPTAPGFTRRPREDTTIGGRYHLPADTAITVLTPILHRAASVWGPDAEEFNPDHMSPERVAALSPNAYKPFGSGLRACIGRQFALQEATLVLGMLLQRCDLVDHLDYQLRTKTTLTVKPADFRIQVRPRPGHHVDRAAPAEVRRDAGPTTTAATATAATPTLLVPRHGTRLSVLFGSNLGTAESIATRIAQEGTERGFDVTVGPLDDHVDDLPRDGALIVVTASYNGTPPDNAAEFCRWISGAKADAARGVSYAVFGCGNTEWASTYQAIPTLIDEELEKHGAERIHPRGAGNAAGDFDADYRAWHGDMWADIARALDLPDEVATAAARGPRLAITLTNRQVSNPVIVSYEAHAGLVRENRELIGSSDGEPPSRSVRHIEVALPTGLTYRAGDHLGVLPRNRIESIGRVMAHFGLDGGQYITIIPNSGSHTHLPIDEPTPLLGVLGTCVELQDVASRDDLAVLARYTEDPEEKAALESMAGDDEPAHAAYREKVYEPNRSVLDLLEEYPSCRLPFEVFLDLLHPLRPRYYSISSSPLASPDVASITTGVLEAPARSGAGTYEGVCSNHLAEAPPKGTVFVFVRPPSIPFAPPENPHVPMIMAGAGTGLAPFRGFLQERAKQKEQGVPIAPSVLFFGCRNPDTDLLYADELADYERQGVVRVERCYSDAPGQGRRYVQAGMLERADEVWDLLQRDAVVLVCGNAATIAPGVRASLTTIFRDRTGTGEKDAEAWLAGLQSAGRLVEDIWGG</sequence>
<dbReference type="GO" id="GO:0010181">
    <property type="term" value="F:FMN binding"/>
    <property type="evidence" value="ECO:0007669"/>
    <property type="project" value="UniProtKB-UniRule"/>
</dbReference>
<evidence type="ECO:0000256" key="5">
    <source>
        <dbReference type="ARBA" id="ARBA00022643"/>
    </source>
</evidence>
<comment type="catalytic activity">
    <reaction evidence="13">
        <text>an organic molecule + reduced [NADPH--hemoprotein reductase] + O2 = an alcohol + oxidized [NADPH--hemoprotein reductase] + H2O + H(+)</text>
        <dbReference type="Rhea" id="RHEA:17149"/>
        <dbReference type="Rhea" id="RHEA-COMP:11964"/>
        <dbReference type="Rhea" id="RHEA-COMP:11965"/>
        <dbReference type="ChEBI" id="CHEBI:15377"/>
        <dbReference type="ChEBI" id="CHEBI:15378"/>
        <dbReference type="ChEBI" id="CHEBI:15379"/>
        <dbReference type="ChEBI" id="CHEBI:30879"/>
        <dbReference type="ChEBI" id="CHEBI:57618"/>
        <dbReference type="ChEBI" id="CHEBI:58210"/>
        <dbReference type="ChEBI" id="CHEBI:142491"/>
        <dbReference type="EC" id="1.14.14.1"/>
    </reaction>
</comment>
<dbReference type="EMBL" id="SDPU01000022">
    <property type="protein sequence ID" value="RYU11814.1"/>
    <property type="molecule type" value="Genomic_DNA"/>
</dbReference>
<keyword evidence="4 13" id="KW-0285">Flavoprotein</keyword>
<dbReference type="Gene3D" id="2.40.30.10">
    <property type="entry name" value="Translation factors"/>
    <property type="match status" value="2"/>
</dbReference>
<dbReference type="PROSITE" id="PS00086">
    <property type="entry name" value="CYTOCHROME_P450"/>
    <property type="match status" value="1"/>
</dbReference>
<dbReference type="Pfam" id="PF00067">
    <property type="entry name" value="p450"/>
    <property type="match status" value="1"/>
</dbReference>
<dbReference type="InterPro" id="IPR023173">
    <property type="entry name" value="NADPH_Cyt_P450_Rdtase_alpha"/>
</dbReference>
<dbReference type="InterPro" id="IPR017972">
    <property type="entry name" value="Cyt_P450_CS"/>
</dbReference>
<keyword evidence="8 13" id="KW-0521">NADP</keyword>
<evidence type="ECO:0000256" key="9">
    <source>
        <dbReference type="ARBA" id="ARBA00023002"/>
    </source>
</evidence>
<evidence type="ECO:0000256" key="10">
    <source>
        <dbReference type="ARBA" id="ARBA00023004"/>
    </source>
</evidence>
<dbReference type="InterPro" id="IPR036396">
    <property type="entry name" value="Cyt_P450_sf"/>
</dbReference>
<evidence type="ECO:0000256" key="12">
    <source>
        <dbReference type="ARBA" id="ARBA00049342"/>
    </source>
</evidence>
<comment type="catalytic activity">
    <reaction evidence="12 13">
        <text>2 oxidized [cytochrome P450] + NADPH = 2 reduced [cytochrome P450] + NADP(+) + H(+)</text>
        <dbReference type="Rhea" id="RHEA:24040"/>
        <dbReference type="Rhea" id="RHEA-COMP:14627"/>
        <dbReference type="Rhea" id="RHEA-COMP:14628"/>
        <dbReference type="ChEBI" id="CHEBI:15378"/>
        <dbReference type="ChEBI" id="CHEBI:55376"/>
        <dbReference type="ChEBI" id="CHEBI:57783"/>
        <dbReference type="ChEBI" id="CHEBI:58349"/>
        <dbReference type="ChEBI" id="CHEBI:60344"/>
        <dbReference type="EC" id="1.6.2.4"/>
    </reaction>
</comment>
<evidence type="ECO:0000256" key="1">
    <source>
        <dbReference type="ARBA" id="ARBA00010018"/>
    </source>
</evidence>
<dbReference type="Pfam" id="PF00667">
    <property type="entry name" value="FAD_binding_1"/>
    <property type="match status" value="1"/>
</dbReference>
<dbReference type="PROSITE" id="PS51384">
    <property type="entry name" value="FAD_FR"/>
    <property type="match status" value="1"/>
</dbReference>
<dbReference type="PRINTS" id="PR00371">
    <property type="entry name" value="FPNCR"/>
</dbReference>
<dbReference type="GO" id="GO:0005506">
    <property type="term" value="F:iron ion binding"/>
    <property type="evidence" value="ECO:0007669"/>
    <property type="project" value="UniProtKB-UniRule"/>
</dbReference>
<evidence type="ECO:0000256" key="14">
    <source>
        <dbReference type="PIRSR" id="PIRSR000209-1"/>
    </source>
</evidence>
<evidence type="ECO:0000256" key="13">
    <source>
        <dbReference type="PIRNR" id="PIRNR000209"/>
    </source>
</evidence>
<keyword evidence="11 13" id="KW-0503">Monooxygenase</keyword>
<gene>
    <name evidence="17" type="ORF">ETU37_11125</name>
</gene>
<dbReference type="InterPro" id="IPR029039">
    <property type="entry name" value="Flavoprotein-like_sf"/>
</dbReference>
<organism evidence="17 18">
    <name type="scientific">Nocardioides iriomotensis</name>
    <dbReference type="NCBI Taxonomy" id="715784"/>
    <lineage>
        <taxon>Bacteria</taxon>
        <taxon>Bacillati</taxon>
        <taxon>Actinomycetota</taxon>
        <taxon>Actinomycetes</taxon>
        <taxon>Propionibacteriales</taxon>
        <taxon>Nocardioidaceae</taxon>
        <taxon>Nocardioides</taxon>
    </lineage>
</organism>